<organism evidence="1 2">
    <name type="scientific">Edhazardia aedis (strain USNM 41457)</name>
    <name type="common">Microsporidian parasite</name>
    <dbReference type="NCBI Taxonomy" id="1003232"/>
    <lineage>
        <taxon>Eukaryota</taxon>
        <taxon>Fungi</taxon>
        <taxon>Fungi incertae sedis</taxon>
        <taxon>Microsporidia</taxon>
        <taxon>Edhazardia</taxon>
    </lineage>
</organism>
<dbReference type="Proteomes" id="UP000003163">
    <property type="component" value="Unassembled WGS sequence"/>
</dbReference>
<dbReference type="HOGENOM" id="CLU_1165796_0_0_1"/>
<dbReference type="InParanoid" id="J8ZXG7"/>
<name>J8ZXG7_EDHAE</name>
<dbReference type="AlphaFoldDB" id="J8ZXG7"/>
<dbReference type="OMA" id="CPEIRDM"/>
<comment type="caution">
    <text evidence="1">The sequence shown here is derived from an EMBL/GenBank/DDBJ whole genome shotgun (WGS) entry which is preliminary data.</text>
</comment>
<protein>
    <recommendedName>
        <fullName evidence="3">Ricin B lectin domain-containing protein</fullName>
    </recommendedName>
</protein>
<dbReference type="EMBL" id="AFBI03000019">
    <property type="protein sequence ID" value="EJW04378.1"/>
    <property type="molecule type" value="Genomic_DNA"/>
</dbReference>
<evidence type="ECO:0000313" key="2">
    <source>
        <dbReference type="Proteomes" id="UP000003163"/>
    </source>
</evidence>
<gene>
    <name evidence="1" type="ORF">EDEG_01379</name>
</gene>
<sequence length="238" mass="28027">MLFYISMVSAYTFLIKQAYTDTYIGDFETHLTFPKLTNRSGACIFKIKVDECDPREKIFYVDDIDKTSLDYDEHSNKLVYFSGKPGSSQKFEIIPVDLDNRVIMIAQGQQCLTYDEVENFFYKTKCDSQKRQQMFQMIELRPEIIHEHHVIPDIHYDESTCRTPFAFRENECNIREHDDLHHEMVHSVYPYSLKDRLSACATSLSAAARDQLLHRTPEVKLKSPVLREVYRSMRNSLR</sequence>
<dbReference type="VEuPathDB" id="MicrosporidiaDB:EDEG_01379"/>
<accession>J8ZXG7</accession>
<proteinExistence type="predicted"/>
<reference evidence="2" key="2">
    <citation type="submission" date="2015-07" db="EMBL/GenBank/DDBJ databases">
        <title>Contrasting host-pathogen interactions and genome evolution in two generalist and specialist microsporidian pathogens of mosquitoes.</title>
        <authorList>
            <consortium name="The Broad Institute Genomics Platform"/>
            <consortium name="The Broad Institute Genome Sequencing Center for Infectious Disease"/>
            <person name="Cuomo C.A."/>
            <person name="Sanscrainte N.D."/>
            <person name="Goldberg J.M."/>
            <person name="Heiman D."/>
            <person name="Young S."/>
            <person name="Zeng Q."/>
            <person name="Becnel J.J."/>
            <person name="Birren B.W."/>
        </authorList>
    </citation>
    <scope>NUCLEOTIDE SEQUENCE [LARGE SCALE GENOMIC DNA]</scope>
    <source>
        <strain evidence="2">USNM 41457</strain>
    </source>
</reference>
<evidence type="ECO:0008006" key="3">
    <source>
        <dbReference type="Google" id="ProtNLM"/>
    </source>
</evidence>
<keyword evidence="2" id="KW-1185">Reference proteome</keyword>
<evidence type="ECO:0000313" key="1">
    <source>
        <dbReference type="EMBL" id="EJW04378.1"/>
    </source>
</evidence>
<reference evidence="1 2" key="1">
    <citation type="submission" date="2011-08" db="EMBL/GenBank/DDBJ databases">
        <authorList>
            <person name="Liu Z.J."/>
            <person name="Shi F.L."/>
            <person name="Lu J.Q."/>
            <person name="Li M."/>
            <person name="Wang Z.L."/>
        </authorList>
    </citation>
    <scope>NUCLEOTIDE SEQUENCE [LARGE SCALE GENOMIC DNA]</scope>
    <source>
        <strain evidence="1 2">USNM 41457</strain>
    </source>
</reference>